<keyword evidence="1" id="KW-0521">NADP</keyword>
<dbReference type="EC" id="1.2.1.50" evidence="2"/>
<dbReference type="GO" id="GO:0050062">
    <property type="term" value="F:long-chain-fatty-acyl-CoA reductase activity"/>
    <property type="evidence" value="ECO:0007669"/>
    <property type="project" value="UniProtKB-EC"/>
</dbReference>
<dbReference type="EMBL" id="CADCVP010000015">
    <property type="protein sequence ID" value="CAA9471648.1"/>
    <property type="molecule type" value="Genomic_DNA"/>
</dbReference>
<name>A0A6J4REK0_9ACTN</name>
<evidence type="ECO:0000313" key="2">
    <source>
        <dbReference type="EMBL" id="CAA9471648.1"/>
    </source>
</evidence>
<gene>
    <name evidence="2" type="ORF">AVDCRST_MAG69-92</name>
</gene>
<dbReference type="PIRSF" id="PIRSF009414">
    <property type="entry name" value="LuxC"/>
    <property type="match status" value="1"/>
</dbReference>
<protein>
    <submittedName>
        <fullName evidence="2">Acyl-CoA reductase</fullName>
        <ecNumber evidence="2">1.2.1.50</ecNumber>
    </submittedName>
</protein>
<dbReference type="InterPro" id="IPR016161">
    <property type="entry name" value="Ald_DH/histidinol_DH"/>
</dbReference>
<sequence>MIAGSPATASDAPARTLDGYFLPQLEPTELAALDWTTREVGGVSLRMPVVTPELVELVSVRLLEAQAAFLAERPVMEIVDVLGRVMSPWYEFDHPGRRLAEEVLPAITGYAPEMVRRGLKRYLKTFRHDRLLRFLAQDFENPLVLDGFQPARGGGRSRAYGPRLITQVFAGNVPGLPVWNLVCALLVKSATLGKSAADEPLFGVLFARSIADVDPDLARCVAILPWRGGDEAVEAAAFARAEAVTATGGLRAVESLARRVPAGIPFIPYGHKVSFGVIGREALALNRYAETARRAATDVSHYDQQGCLSAHVLFVERGGAVDPRTFAGALGAAMERFERDRPRAPISLEASAAIEDVRAEYELRAYEEADALALFGSPGGDAWTVVYDAAPKRFEVSPLNRVVRVHPVDGIHEVPPLLAPLRRHLQTAGIACAPARAGEWASILGGCGVDRVCAVGQMPEPAAGWHHDGRGNLSALVRWVDLEAAAEADLERYDPEWTAPRSVSR</sequence>
<keyword evidence="2" id="KW-0560">Oxidoreductase</keyword>
<dbReference type="SUPFAM" id="SSF53720">
    <property type="entry name" value="ALDH-like"/>
    <property type="match status" value="1"/>
</dbReference>
<evidence type="ECO:0000256" key="1">
    <source>
        <dbReference type="ARBA" id="ARBA00022857"/>
    </source>
</evidence>
<dbReference type="Pfam" id="PF05893">
    <property type="entry name" value="LuxC"/>
    <property type="match status" value="1"/>
</dbReference>
<dbReference type="InterPro" id="IPR008670">
    <property type="entry name" value="CoA_reduct_LuxC"/>
</dbReference>
<dbReference type="CDD" id="cd07080">
    <property type="entry name" value="ALDH_Acyl-CoA-Red_LuxC"/>
    <property type="match status" value="1"/>
</dbReference>
<dbReference type="AlphaFoldDB" id="A0A6J4REK0"/>
<organism evidence="2">
    <name type="scientific">uncultured Solirubrobacteraceae bacterium</name>
    <dbReference type="NCBI Taxonomy" id="1162706"/>
    <lineage>
        <taxon>Bacteria</taxon>
        <taxon>Bacillati</taxon>
        <taxon>Actinomycetota</taxon>
        <taxon>Thermoleophilia</taxon>
        <taxon>Solirubrobacterales</taxon>
        <taxon>Solirubrobacteraceae</taxon>
        <taxon>environmental samples</taxon>
    </lineage>
</organism>
<proteinExistence type="predicted"/>
<dbReference type="GO" id="GO:0003995">
    <property type="term" value="F:acyl-CoA dehydrogenase activity"/>
    <property type="evidence" value="ECO:0007669"/>
    <property type="project" value="InterPro"/>
</dbReference>
<reference evidence="2" key="1">
    <citation type="submission" date="2020-02" db="EMBL/GenBank/DDBJ databases">
        <authorList>
            <person name="Meier V. D."/>
        </authorList>
    </citation>
    <scope>NUCLEOTIDE SEQUENCE</scope>
    <source>
        <strain evidence="2">AVDCRST_MAG69</strain>
    </source>
</reference>
<dbReference type="GO" id="GO:0008218">
    <property type="term" value="P:bioluminescence"/>
    <property type="evidence" value="ECO:0007669"/>
    <property type="project" value="InterPro"/>
</dbReference>
<accession>A0A6J4REK0</accession>